<evidence type="ECO:0000256" key="1">
    <source>
        <dbReference type="ARBA" id="ARBA00006930"/>
    </source>
</evidence>
<evidence type="ECO:0000256" key="3">
    <source>
        <dbReference type="ARBA" id="ARBA00013368"/>
    </source>
</evidence>
<protein>
    <recommendedName>
        <fullName evidence="3">Nuclease SbcCD subunit C</fullName>
    </recommendedName>
</protein>
<dbReference type="AlphaFoldDB" id="A0A6A7KAM0"/>
<organism evidence="5 6">
    <name type="scientific">Alkalibaculum sporogenes</name>
    <dbReference type="NCBI Taxonomy" id="2655001"/>
    <lineage>
        <taxon>Bacteria</taxon>
        <taxon>Bacillati</taxon>
        <taxon>Bacillota</taxon>
        <taxon>Clostridia</taxon>
        <taxon>Eubacteriales</taxon>
        <taxon>Eubacteriaceae</taxon>
        <taxon>Alkalibaculum</taxon>
    </lineage>
</organism>
<name>A0A6A7KAM0_9FIRM</name>
<dbReference type="PANTHER" id="PTHR32114">
    <property type="entry name" value="ABC TRANSPORTER ABCH.3"/>
    <property type="match status" value="1"/>
</dbReference>
<evidence type="ECO:0000313" key="6">
    <source>
        <dbReference type="Proteomes" id="UP000440004"/>
    </source>
</evidence>
<feature type="coiled-coil region" evidence="4">
    <location>
        <begin position="504"/>
        <end position="537"/>
    </location>
</feature>
<reference evidence="5 6" key="1">
    <citation type="submission" date="2019-10" db="EMBL/GenBank/DDBJ databases">
        <title>Alkalibaculum tamaniensis sp.nov., a new alkaliphilic acetogen, isolated on methoxylated aromatics from a mud volcano.</title>
        <authorList>
            <person name="Khomyakova M.A."/>
            <person name="Merkel A.Y."/>
            <person name="Bonch-Osmolovskaya E.A."/>
            <person name="Slobodkin A.I."/>
        </authorList>
    </citation>
    <scope>NUCLEOTIDE SEQUENCE [LARGE SCALE GENOMIC DNA]</scope>
    <source>
        <strain evidence="5 6">M08DMB</strain>
    </source>
</reference>
<gene>
    <name evidence="5" type="ORF">GC105_10600</name>
</gene>
<feature type="coiled-coil region" evidence="4">
    <location>
        <begin position="191"/>
        <end position="308"/>
    </location>
</feature>
<dbReference type="SUPFAM" id="SSF75712">
    <property type="entry name" value="Rad50 coiled-coil Zn hook"/>
    <property type="match status" value="1"/>
</dbReference>
<dbReference type="GO" id="GO:0006302">
    <property type="term" value="P:double-strand break repair"/>
    <property type="evidence" value="ECO:0007669"/>
    <property type="project" value="InterPro"/>
</dbReference>
<comment type="subunit">
    <text evidence="2">Heterodimer of SbcC and SbcD.</text>
</comment>
<evidence type="ECO:0000313" key="5">
    <source>
        <dbReference type="EMBL" id="MPW26237.1"/>
    </source>
</evidence>
<dbReference type="EMBL" id="WHNX01000015">
    <property type="protein sequence ID" value="MPW26237.1"/>
    <property type="molecule type" value="Genomic_DNA"/>
</dbReference>
<comment type="similarity">
    <text evidence="1">Belongs to the SMC family. SbcC subfamily.</text>
</comment>
<feature type="coiled-coil region" evidence="4">
    <location>
        <begin position="401"/>
        <end position="442"/>
    </location>
</feature>
<dbReference type="PANTHER" id="PTHR32114:SF2">
    <property type="entry name" value="ABC TRANSPORTER ABCH.3"/>
    <property type="match status" value="1"/>
</dbReference>
<evidence type="ECO:0000256" key="2">
    <source>
        <dbReference type="ARBA" id="ARBA00011322"/>
    </source>
</evidence>
<accession>A0A6A7KAM0</accession>
<comment type="caution">
    <text evidence="5">The sequence shown here is derived from an EMBL/GenBank/DDBJ whole genome shotgun (WGS) entry which is preliminary data.</text>
</comment>
<dbReference type="Gene3D" id="3.40.50.300">
    <property type="entry name" value="P-loop containing nucleotide triphosphate hydrolases"/>
    <property type="match status" value="1"/>
</dbReference>
<dbReference type="RefSeq" id="WP_152804550.1">
    <property type="nucleotide sequence ID" value="NZ_WHNX01000015.1"/>
</dbReference>
<dbReference type="GO" id="GO:0016887">
    <property type="term" value="F:ATP hydrolysis activity"/>
    <property type="evidence" value="ECO:0007669"/>
    <property type="project" value="InterPro"/>
</dbReference>
<dbReference type="Proteomes" id="UP000440004">
    <property type="component" value="Unassembled WGS sequence"/>
</dbReference>
<dbReference type="InterPro" id="IPR027417">
    <property type="entry name" value="P-loop_NTPase"/>
</dbReference>
<sequence>MQIKLLELSLSNFKGLKDFRLKCNGNDIEVHGDNATGKTTIYDGFLWLMFDKDSEGKKDFEIKTLDINNNPIHKLEHTVETKLEIDGTVTSFKKVYKENWVKKRGSLEPELTGHTTDYWIDDVPTKKKDYDAYINNTIDETTFKLLTDVRYFTEKINWKDRRTILTSIASDYMVPVEVPPTLLQLIGNKSLEDFKKIIAEKKKKLNKEKEAIPIRIDELNKNLPDIQGIDFEGLKKYIKTAENALENLNNEGRQIIEHNNKLFDFKSQLRQKESFKRELEEQLSEDANKEYEQALKDKTDTTNDLDRQKNLLAIHKTSLVEDKKSYESLHKRVLALREEWNSVNVKQFEVNVDGNCPTCNQKLPGEEIEKLVEDAKNKFDDSKKSELEAISSTGKSFANMLEKTKLSINTTEKDIENVERNIQEYESKLKDLEDILSQDQQTVNFADSKAWTTLESEINDLNIQITDFKELDNSSLDSKKNSLKLEIQSHNETLSKRTQFDIAMDRQKELLKEEKTLANSLNELENQEFKIQEFTTNKINALESTVNGMFNNVKFKMFKDQMNEGVKEDCIILINGVPYPSANYAGRINAGLDIINTLSKEYDIMAPVFVDNSESVTNLMDLEQQMIKLIVDKNYKKLTIMEEI</sequence>
<evidence type="ECO:0000256" key="4">
    <source>
        <dbReference type="SAM" id="Coils"/>
    </source>
</evidence>
<keyword evidence="4" id="KW-0175">Coiled coil</keyword>
<keyword evidence="6" id="KW-1185">Reference proteome</keyword>
<proteinExistence type="inferred from homology"/>